<evidence type="ECO:0000313" key="2">
    <source>
        <dbReference type="Proteomes" id="UP000239025"/>
    </source>
</evidence>
<organism evidence="1 2">
    <name type="scientific">Pseudomonas cerasi</name>
    <dbReference type="NCBI Taxonomy" id="1583341"/>
    <lineage>
        <taxon>Bacteria</taxon>
        <taxon>Pseudomonadati</taxon>
        <taxon>Pseudomonadota</taxon>
        <taxon>Gammaproteobacteria</taxon>
        <taxon>Pseudomonadales</taxon>
        <taxon>Pseudomonadaceae</taxon>
        <taxon>Pseudomonas</taxon>
    </lineage>
</organism>
<keyword evidence="2" id="KW-1185">Reference proteome</keyword>
<evidence type="ECO:0000313" key="1">
    <source>
        <dbReference type="EMBL" id="SOS21077.1"/>
    </source>
</evidence>
<dbReference type="Proteomes" id="UP000239025">
    <property type="component" value="Chromosome 1"/>
</dbReference>
<name>A0A193SQA3_9PSED</name>
<protein>
    <recommendedName>
        <fullName evidence="3">HNH endonuclease</fullName>
    </recommendedName>
</protein>
<dbReference type="AlphaFoldDB" id="A0A193SQA3"/>
<dbReference type="Gene3D" id="1.10.30.50">
    <property type="match status" value="1"/>
</dbReference>
<dbReference type="RefSeq" id="WP_162273818.1">
    <property type="nucleotide sequence ID" value="NZ_LT222319.1"/>
</dbReference>
<reference evidence="2" key="1">
    <citation type="submission" date="2017-11" db="EMBL/GenBank/DDBJ databases">
        <authorList>
            <person name="Blom J."/>
        </authorList>
    </citation>
    <scope>NUCLEOTIDE SEQUENCE [LARGE SCALE GENOMIC DNA]</scope>
</reference>
<accession>A0A193SQA3</accession>
<proteinExistence type="predicted"/>
<sequence length="235" mass="26001">MIRLTPPDIEVSVIFDACVSSLADQALAAKFFAARSDILAIFEAYHSHASESTLYTFSRCIRGEDGQLVVGELTKGELVALYSSLLSKKANSARKFYDQIMLLAPSGKCPFCSCAPAETLDHFMSKSIYPLFSVLSLNLAPACYSCNKGKGFAAIGPEDQVLHPYYEPELLETTTWLYAELVETVPASVTFSVNPPADWPPELAIRLSNYFVNLELLGDSVSKRHQSFQVKLRIW</sequence>
<dbReference type="EMBL" id="LT963395">
    <property type="protein sequence ID" value="SOS21077.1"/>
    <property type="molecule type" value="Genomic_DNA"/>
</dbReference>
<evidence type="ECO:0008006" key="3">
    <source>
        <dbReference type="Google" id="ProtNLM"/>
    </source>
</evidence>
<gene>
    <name evidence="1" type="ORF">PL963_02981</name>
</gene>